<name>A0A9K3DHJ0_HELAN</name>
<organism evidence="1 2">
    <name type="scientific">Helianthus annuus</name>
    <name type="common">Common sunflower</name>
    <dbReference type="NCBI Taxonomy" id="4232"/>
    <lineage>
        <taxon>Eukaryota</taxon>
        <taxon>Viridiplantae</taxon>
        <taxon>Streptophyta</taxon>
        <taxon>Embryophyta</taxon>
        <taxon>Tracheophyta</taxon>
        <taxon>Spermatophyta</taxon>
        <taxon>Magnoliopsida</taxon>
        <taxon>eudicotyledons</taxon>
        <taxon>Gunneridae</taxon>
        <taxon>Pentapetalae</taxon>
        <taxon>asterids</taxon>
        <taxon>campanulids</taxon>
        <taxon>Asterales</taxon>
        <taxon>Asteraceae</taxon>
        <taxon>Asteroideae</taxon>
        <taxon>Heliantheae alliance</taxon>
        <taxon>Heliantheae</taxon>
        <taxon>Helianthus</taxon>
    </lineage>
</organism>
<dbReference type="EMBL" id="MNCJ02000332">
    <property type="protein sequence ID" value="KAF5755505.1"/>
    <property type="molecule type" value="Genomic_DNA"/>
</dbReference>
<evidence type="ECO:0000313" key="1">
    <source>
        <dbReference type="EMBL" id="KAF5755505.1"/>
    </source>
</evidence>
<reference evidence="1" key="1">
    <citation type="journal article" date="2017" name="Nature">
        <title>The sunflower genome provides insights into oil metabolism, flowering and Asterid evolution.</title>
        <authorList>
            <person name="Badouin H."/>
            <person name="Gouzy J."/>
            <person name="Grassa C.J."/>
            <person name="Murat F."/>
            <person name="Staton S.E."/>
            <person name="Cottret L."/>
            <person name="Lelandais-Briere C."/>
            <person name="Owens G.L."/>
            <person name="Carrere S."/>
            <person name="Mayjonade B."/>
            <person name="Legrand L."/>
            <person name="Gill N."/>
            <person name="Kane N.C."/>
            <person name="Bowers J.E."/>
            <person name="Hubner S."/>
            <person name="Bellec A."/>
            <person name="Berard A."/>
            <person name="Berges H."/>
            <person name="Blanchet N."/>
            <person name="Boniface M.C."/>
            <person name="Brunel D."/>
            <person name="Catrice O."/>
            <person name="Chaidir N."/>
            <person name="Claudel C."/>
            <person name="Donnadieu C."/>
            <person name="Faraut T."/>
            <person name="Fievet G."/>
            <person name="Helmstetter N."/>
            <person name="King M."/>
            <person name="Knapp S.J."/>
            <person name="Lai Z."/>
            <person name="Le Paslier M.C."/>
            <person name="Lippi Y."/>
            <person name="Lorenzon L."/>
            <person name="Mandel J.R."/>
            <person name="Marage G."/>
            <person name="Marchand G."/>
            <person name="Marquand E."/>
            <person name="Bret-Mestries E."/>
            <person name="Morien E."/>
            <person name="Nambeesan S."/>
            <person name="Nguyen T."/>
            <person name="Pegot-Espagnet P."/>
            <person name="Pouilly N."/>
            <person name="Raftis F."/>
            <person name="Sallet E."/>
            <person name="Schiex T."/>
            <person name="Thomas J."/>
            <person name="Vandecasteele C."/>
            <person name="Vares D."/>
            <person name="Vear F."/>
            <person name="Vautrin S."/>
            <person name="Crespi M."/>
            <person name="Mangin B."/>
            <person name="Burke J.M."/>
            <person name="Salse J."/>
            <person name="Munos S."/>
            <person name="Vincourt P."/>
            <person name="Rieseberg L.H."/>
            <person name="Langlade N.B."/>
        </authorList>
    </citation>
    <scope>NUCLEOTIDE SEQUENCE</scope>
    <source>
        <tissue evidence="1">Leaves</tissue>
    </source>
</reference>
<comment type="caution">
    <text evidence="1">The sequence shown here is derived from an EMBL/GenBank/DDBJ whole genome shotgun (WGS) entry which is preliminary data.</text>
</comment>
<gene>
    <name evidence="1" type="ORF">HanXRQr2_Chr17g0803551</name>
</gene>
<reference evidence="1" key="2">
    <citation type="submission" date="2020-06" db="EMBL/GenBank/DDBJ databases">
        <title>Helianthus annuus Genome sequencing and assembly Release 2.</title>
        <authorList>
            <person name="Gouzy J."/>
            <person name="Langlade N."/>
            <person name="Munos S."/>
        </authorList>
    </citation>
    <scope>NUCLEOTIDE SEQUENCE</scope>
    <source>
        <tissue evidence="1">Leaves</tissue>
    </source>
</reference>
<keyword evidence="2" id="KW-1185">Reference proteome</keyword>
<dbReference type="Gramene" id="mRNA:HanXRQr2_Chr17g0803551">
    <property type="protein sequence ID" value="CDS:HanXRQr2_Chr17g0803551.1"/>
    <property type="gene ID" value="HanXRQr2_Chr17g0803551"/>
</dbReference>
<sequence length="72" mass="7985">MTKLIELGLLCVQRDVAVRPTMEEVVDMLLGSSSLTPHVLEMLKRMINGEAQTDSGSLCVRDRADSVRQDII</sequence>
<dbReference type="AlphaFoldDB" id="A0A9K3DHJ0"/>
<evidence type="ECO:0000313" key="2">
    <source>
        <dbReference type="Proteomes" id="UP000215914"/>
    </source>
</evidence>
<accession>A0A9K3DHJ0</accession>
<proteinExistence type="predicted"/>
<protein>
    <submittedName>
        <fullName evidence="1">Uncharacterized protein</fullName>
    </submittedName>
</protein>
<dbReference type="Proteomes" id="UP000215914">
    <property type="component" value="Unassembled WGS sequence"/>
</dbReference>